<dbReference type="AlphaFoldDB" id="A0A8T1ECR7"/>
<name>A0A8T1ECR7_9STRA</name>
<dbReference type="Proteomes" id="UP000735874">
    <property type="component" value="Unassembled WGS sequence"/>
</dbReference>
<organism evidence="3 5">
    <name type="scientific">Phytophthora cactorum</name>
    <dbReference type="NCBI Taxonomy" id="29920"/>
    <lineage>
        <taxon>Eukaryota</taxon>
        <taxon>Sar</taxon>
        <taxon>Stramenopiles</taxon>
        <taxon>Oomycota</taxon>
        <taxon>Peronosporomycetes</taxon>
        <taxon>Peronosporales</taxon>
        <taxon>Peronosporaceae</taxon>
        <taxon>Phytophthora</taxon>
    </lineage>
</organism>
<proteinExistence type="predicted"/>
<dbReference type="Proteomes" id="UP000774804">
    <property type="component" value="Unassembled WGS sequence"/>
</dbReference>
<dbReference type="EMBL" id="RCMK01000097">
    <property type="protein sequence ID" value="KAG2949091.1"/>
    <property type="molecule type" value="Genomic_DNA"/>
</dbReference>
<reference evidence="3" key="1">
    <citation type="submission" date="2018-10" db="EMBL/GenBank/DDBJ databases">
        <title>Effector identification in a new, highly contiguous assembly of the strawberry crown rot pathogen Phytophthora cactorum.</title>
        <authorList>
            <person name="Armitage A.D."/>
            <person name="Nellist C.F."/>
            <person name="Bates H."/>
            <person name="Vickerstaff R.J."/>
            <person name="Harrison R.J."/>
        </authorList>
    </citation>
    <scope>NUCLEOTIDE SEQUENCE</scope>
    <source>
        <strain evidence="1">15-7</strain>
        <strain evidence="2">4032</strain>
        <strain evidence="3">4040</strain>
        <strain evidence="4">P415</strain>
    </source>
</reference>
<evidence type="ECO:0000313" key="2">
    <source>
        <dbReference type="EMBL" id="KAG2935671.1"/>
    </source>
</evidence>
<protein>
    <submittedName>
        <fullName evidence="3">Uncharacterized protein</fullName>
    </submittedName>
</protein>
<dbReference type="Proteomes" id="UP000697107">
    <property type="component" value="Unassembled WGS sequence"/>
</dbReference>
<evidence type="ECO:0000313" key="5">
    <source>
        <dbReference type="Proteomes" id="UP000736787"/>
    </source>
</evidence>
<dbReference type="EMBL" id="RCML01000388">
    <property type="protein sequence ID" value="KAG2978502.1"/>
    <property type="molecule type" value="Genomic_DNA"/>
</dbReference>
<gene>
    <name evidence="1" type="ORF">PC113_g5578</name>
    <name evidence="2" type="ORF">PC115_g4831</name>
    <name evidence="3" type="ORF">PC117_g5512</name>
    <name evidence="4" type="ORF">PC118_g12237</name>
</gene>
<evidence type="ECO:0000313" key="4">
    <source>
        <dbReference type="EMBL" id="KAG2978502.1"/>
    </source>
</evidence>
<evidence type="ECO:0000313" key="3">
    <source>
        <dbReference type="EMBL" id="KAG2949091.1"/>
    </source>
</evidence>
<dbReference type="EMBL" id="RCMI01000095">
    <property type="protein sequence ID" value="KAG2935671.1"/>
    <property type="molecule type" value="Genomic_DNA"/>
</dbReference>
<evidence type="ECO:0000313" key="1">
    <source>
        <dbReference type="EMBL" id="KAG2863266.1"/>
    </source>
</evidence>
<dbReference type="Proteomes" id="UP000736787">
    <property type="component" value="Unassembled WGS sequence"/>
</dbReference>
<comment type="caution">
    <text evidence="3">The sequence shown here is derived from an EMBL/GenBank/DDBJ whole genome shotgun (WGS) entry which is preliminary data.</text>
</comment>
<dbReference type="EMBL" id="RCMG01000108">
    <property type="protein sequence ID" value="KAG2863266.1"/>
    <property type="molecule type" value="Genomic_DNA"/>
</dbReference>
<sequence length="117" mass="12540">MTGGAGCVCGASTRDATESSPALFCLASCCCCRTYSDTKRQTLSSGAGVPVETRARRDRVCGGLYLGVCRLFSGVASCKSLCVWVFEASKSHLEQYRRPRVQCSRSVVRQEVAAESV</sequence>
<accession>A0A8T1ECR7</accession>